<dbReference type="Proteomes" id="UP000593577">
    <property type="component" value="Unassembled WGS sequence"/>
</dbReference>
<gene>
    <name evidence="2" type="ORF">Goari_006984</name>
</gene>
<accession>A0A7J8XR99</accession>
<sequence length="315" mass="36614">MIYLGSSKASQRSTLVKWRDCCQPLPNGGLGIRRLKEQNESFLPKLGFNLLAKKQALWVANGKFNINEAYSKLTNNSLNLKEAKWKIIWSLDAPQRDPSCKLCRNAKESCLHVIRDCPKVKEVWNQLIPSRILDQFFTYSLENWLSTNLVNKLDVTFQDVDWLSLFGIVCWKIWKQRNRQINSRGSNGTRIRNERWALLPVSFFKINIDGARNLNLGSAWSTTVARDEHDNWMWGIGRSIGRCSVLQVDLWVIYDGLQLAWEAKWDNVIIETDSAQAIKGVHEEFIGHFTRDLIVQIQELCKHEWIVLFKQIPRE</sequence>
<dbReference type="InterPro" id="IPR002156">
    <property type="entry name" value="RNaseH_domain"/>
</dbReference>
<evidence type="ECO:0000313" key="3">
    <source>
        <dbReference type="Proteomes" id="UP000593577"/>
    </source>
</evidence>
<proteinExistence type="predicted"/>
<feature type="non-terminal residue" evidence="2">
    <location>
        <position position="1"/>
    </location>
</feature>
<dbReference type="GO" id="GO:0003676">
    <property type="term" value="F:nucleic acid binding"/>
    <property type="evidence" value="ECO:0007669"/>
    <property type="project" value="InterPro"/>
</dbReference>
<name>A0A7J8XR99_GOSAI</name>
<dbReference type="PANTHER" id="PTHR47723">
    <property type="entry name" value="OS05G0353850 PROTEIN"/>
    <property type="match status" value="1"/>
</dbReference>
<dbReference type="Pfam" id="PF13456">
    <property type="entry name" value="RVT_3"/>
    <property type="match status" value="1"/>
</dbReference>
<dbReference type="PANTHER" id="PTHR47723:SF19">
    <property type="entry name" value="POLYNUCLEOTIDYL TRANSFERASE, RIBONUCLEASE H-LIKE SUPERFAMILY PROTEIN"/>
    <property type="match status" value="1"/>
</dbReference>
<reference evidence="2 3" key="1">
    <citation type="journal article" date="2019" name="Genome Biol. Evol.">
        <title>Insights into the evolution of the New World diploid cottons (Gossypium, subgenus Houzingenia) based on genome sequencing.</title>
        <authorList>
            <person name="Grover C.E."/>
            <person name="Arick M.A. 2nd"/>
            <person name="Thrash A."/>
            <person name="Conover J.L."/>
            <person name="Sanders W.S."/>
            <person name="Peterson D.G."/>
            <person name="Frelichowski J.E."/>
            <person name="Scheffler J.A."/>
            <person name="Scheffler B.E."/>
            <person name="Wendel J.F."/>
        </authorList>
    </citation>
    <scope>NUCLEOTIDE SEQUENCE [LARGE SCALE GENOMIC DNA]</scope>
    <source>
        <strain evidence="2">185</strain>
        <tissue evidence="2">Leaf</tissue>
    </source>
</reference>
<dbReference type="Gene3D" id="3.30.420.10">
    <property type="entry name" value="Ribonuclease H-like superfamily/Ribonuclease H"/>
    <property type="match status" value="1"/>
</dbReference>
<dbReference type="InterPro" id="IPR036397">
    <property type="entry name" value="RNaseH_sf"/>
</dbReference>
<feature type="domain" description="RNase H type-1" evidence="1">
    <location>
        <begin position="207"/>
        <end position="315"/>
    </location>
</feature>
<organism evidence="2 3">
    <name type="scientific">Gossypium aridum</name>
    <name type="common">American cotton</name>
    <name type="synonym">Erioxylum aridum</name>
    <dbReference type="NCBI Taxonomy" id="34290"/>
    <lineage>
        <taxon>Eukaryota</taxon>
        <taxon>Viridiplantae</taxon>
        <taxon>Streptophyta</taxon>
        <taxon>Embryophyta</taxon>
        <taxon>Tracheophyta</taxon>
        <taxon>Spermatophyta</taxon>
        <taxon>Magnoliopsida</taxon>
        <taxon>eudicotyledons</taxon>
        <taxon>Gunneridae</taxon>
        <taxon>Pentapetalae</taxon>
        <taxon>rosids</taxon>
        <taxon>malvids</taxon>
        <taxon>Malvales</taxon>
        <taxon>Malvaceae</taxon>
        <taxon>Malvoideae</taxon>
        <taxon>Gossypium</taxon>
    </lineage>
</organism>
<dbReference type="InterPro" id="IPR044730">
    <property type="entry name" value="RNase_H-like_dom_plant"/>
</dbReference>
<evidence type="ECO:0000259" key="1">
    <source>
        <dbReference type="Pfam" id="PF13456"/>
    </source>
</evidence>
<dbReference type="InterPro" id="IPR053151">
    <property type="entry name" value="RNase_H-like"/>
</dbReference>
<dbReference type="SUPFAM" id="SSF53098">
    <property type="entry name" value="Ribonuclease H-like"/>
    <property type="match status" value="1"/>
</dbReference>
<protein>
    <recommendedName>
        <fullName evidence="1">RNase H type-1 domain-containing protein</fullName>
    </recommendedName>
</protein>
<dbReference type="CDD" id="cd06222">
    <property type="entry name" value="RNase_H_like"/>
    <property type="match status" value="1"/>
</dbReference>
<comment type="caution">
    <text evidence="2">The sequence shown here is derived from an EMBL/GenBank/DDBJ whole genome shotgun (WGS) entry which is preliminary data.</text>
</comment>
<evidence type="ECO:0000313" key="2">
    <source>
        <dbReference type="EMBL" id="MBA0689249.1"/>
    </source>
</evidence>
<dbReference type="AlphaFoldDB" id="A0A7J8XR99"/>
<dbReference type="GO" id="GO:0004523">
    <property type="term" value="F:RNA-DNA hybrid ribonuclease activity"/>
    <property type="evidence" value="ECO:0007669"/>
    <property type="project" value="InterPro"/>
</dbReference>
<dbReference type="EMBL" id="JABFAA010000008">
    <property type="protein sequence ID" value="MBA0689249.1"/>
    <property type="molecule type" value="Genomic_DNA"/>
</dbReference>
<dbReference type="InterPro" id="IPR012337">
    <property type="entry name" value="RNaseH-like_sf"/>
</dbReference>
<keyword evidence="3" id="KW-1185">Reference proteome</keyword>